<dbReference type="PANTHER" id="PTHR46020:SF4">
    <property type="entry name" value="OS04G0650200 PROTEIN"/>
    <property type="match status" value="1"/>
</dbReference>
<evidence type="ECO:0000313" key="6">
    <source>
        <dbReference type="Proteomes" id="UP000825935"/>
    </source>
</evidence>
<dbReference type="AlphaFoldDB" id="A0A8T2QQA6"/>
<proteinExistence type="inferred from homology"/>
<keyword evidence="6" id="KW-1185">Reference proteome</keyword>
<evidence type="ECO:0000313" key="5">
    <source>
        <dbReference type="EMBL" id="KAH7285750.1"/>
    </source>
</evidence>
<gene>
    <name evidence="5" type="ORF">KP509_33G043900</name>
</gene>
<sequence>MERPAVLMIVTQLSTLSALLLLCLAPRGLDAKPRALFVFGDSYADTGNHSPYVPILNRPWKLPYGSTWPGEGSGRYSDGKIFTDFFAEYLGFPAAPMTARMAKGKKQYDDSMHGINFAYGGSGMFSTFGPLIDPVHLQIKQFSQMIESGFLSKDLIAESMVLFVVCGNDYTAYGDKHPNDEGILDFVPSVASEIDGSLKAFQALGVKKISITKMLPYGCYPKITSKVNYISCNASENARTILHNKLITDYVTAFKELHPDIEVMMLDFQQAFELSFQGHYDTDDLLLSDNLGFQRRVQLRPCCEGIGGASCGEKDLFGRKQYTVCESPEDSFFWDNVHPSQAGWETLCKVLFGPLPY</sequence>
<evidence type="ECO:0008006" key="7">
    <source>
        <dbReference type="Google" id="ProtNLM"/>
    </source>
</evidence>
<dbReference type="InterPro" id="IPR001087">
    <property type="entry name" value="GDSL"/>
</dbReference>
<keyword evidence="2" id="KW-0378">Hydrolase</keyword>
<feature type="signal peptide" evidence="4">
    <location>
        <begin position="1"/>
        <end position="31"/>
    </location>
</feature>
<dbReference type="EMBL" id="CM035438">
    <property type="protein sequence ID" value="KAH7285750.1"/>
    <property type="molecule type" value="Genomic_DNA"/>
</dbReference>
<dbReference type="OMA" id="CCATKRG"/>
<protein>
    <recommendedName>
        <fullName evidence="7">GDSL esterase/lipase</fullName>
    </recommendedName>
</protein>
<evidence type="ECO:0000256" key="4">
    <source>
        <dbReference type="SAM" id="SignalP"/>
    </source>
</evidence>
<dbReference type="SUPFAM" id="SSF52266">
    <property type="entry name" value="SGNH hydrolase"/>
    <property type="match status" value="1"/>
</dbReference>
<keyword evidence="3" id="KW-0443">Lipid metabolism</keyword>
<evidence type="ECO:0000256" key="1">
    <source>
        <dbReference type="ARBA" id="ARBA00008668"/>
    </source>
</evidence>
<dbReference type="PANTHER" id="PTHR46020">
    <property type="entry name" value="OSJNBB0059K02.9 PROTEIN"/>
    <property type="match status" value="1"/>
</dbReference>
<dbReference type="GO" id="GO:0006629">
    <property type="term" value="P:lipid metabolic process"/>
    <property type="evidence" value="ECO:0007669"/>
    <property type="project" value="UniProtKB-KW"/>
</dbReference>
<evidence type="ECO:0000256" key="2">
    <source>
        <dbReference type="ARBA" id="ARBA00022801"/>
    </source>
</evidence>
<organism evidence="5 6">
    <name type="scientific">Ceratopteris richardii</name>
    <name type="common">Triangle waterfern</name>
    <dbReference type="NCBI Taxonomy" id="49495"/>
    <lineage>
        <taxon>Eukaryota</taxon>
        <taxon>Viridiplantae</taxon>
        <taxon>Streptophyta</taxon>
        <taxon>Embryophyta</taxon>
        <taxon>Tracheophyta</taxon>
        <taxon>Polypodiopsida</taxon>
        <taxon>Polypodiidae</taxon>
        <taxon>Polypodiales</taxon>
        <taxon>Pteridineae</taxon>
        <taxon>Pteridaceae</taxon>
        <taxon>Parkerioideae</taxon>
        <taxon>Ceratopteris</taxon>
    </lineage>
</organism>
<evidence type="ECO:0000256" key="3">
    <source>
        <dbReference type="ARBA" id="ARBA00023098"/>
    </source>
</evidence>
<comment type="similarity">
    <text evidence="1">Belongs to the 'GDSL' lipolytic enzyme family.</text>
</comment>
<dbReference type="InterPro" id="IPR036514">
    <property type="entry name" value="SGNH_hydro_sf"/>
</dbReference>
<accession>A0A8T2QQA6</accession>
<dbReference type="GO" id="GO:0016788">
    <property type="term" value="F:hydrolase activity, acting on ester bonds"/>
    <property type="evidence" value="ECO:0007669"/>
    <property type="project" value="InterPro"/>
</dbReference>
<reference evidence="5" key="1">
    <citation type="submission" date="2021-08" db="EMBL/GenBank/DDBJ databases">
        <title>WGS assembly of Ceratopteris richardii.</title>
        <authorList>
            <person name="Marchant D.B."/>
            <person name="Chen G."/>
            <person name="Jenkins J."/>
            <person name="Shu S."/>
            <person name="Leebens-Mack J."/>
            <person name="Grimwood J."/>
            <person name="Schmutz J."/>
            <person name="Soltis P."/>
            <person name="Soltis D."/>
            <person name="Chen Z.-H."/>
        </authorList>
    </citation>
    <scope>NUCLEOTIDE SEQUENCE</scope>
    <source>
        <strain evidence="5">Whitten #5841</strain>
        <tissue evidence="5">Leaf</tissue>
    </source>
</reference>
<dbReference type="Pfam" id="PF00657">
    <property type="entry name" value="Lipase_GDSL"/>
    <property type="match status" value="1"/>
</dbReference>
<dbReference type="Gene3D" id="3.40.50.1110">
    <property type="entry name" value="SGNH hydrolase"/>
    <property type="match status" value="1"/>
</dbReference>
<name>A0A8T2QQA6_CERRI</name>
<comment type="caution">
    <text evidence="5">The sequence shown here is derived from an EMBL/GenBank/DDBJ whole genome shotgun (WGS) entry which is preliminary data.</text>
</comment>
<feature type="chain" id="PRO_5035881646" description="GDSL esterase/lipase" evidence="4">
    <location>
        <begin position="32"/>
        <end position="357"/>
    </location>
</feature>
<dbReference type="OrthoDB" id="1600564at2759"/>
<dbReference type="Proteomes" id="UP000825935">
    <property type="component" value="Chromosome 33"/>
</dbReference>
<keyword evidence="4" id="KW-0732">Signal</keyword>